<dbReference type="InterPro" id="IPR026891">
    <property type="entry name" value="Fn3-like"/>
</dbReference>
<dbReference type="InterPro" id="IPR013783">
    <property type="entry name" value="Ig-like_fold"/>
</dbReference>
<reference evidence="6 7" key="1">
    <citation type="submission" date="2020-05" db="EMBL/GenBank/DDBJ databases">
        <title>Nakamurella sp. DB0629 isolated from air conditioner.</title>
        <authorList>
            <person name="Kim D.H."/>
            <person name="Kim D.-U."/>
        </authorList>
    </citation>
    <scope>NUCLEOTIDE SEQUENCE [LARGE SCALE GENOMIC DNA]</scope>
    <source>
        <strain evidence="6 7">DB0629</strain>
    </source>
</reference>
<dbReference type="SUPFAM" id="SSF56988">
    <property type="entry name" value="Anthrax protective antigen"/>
    <property type="match status" value="1"/>
</dbReference>
<dbReference type="InterPro" id="IPR001764">
    <property type="entry name" value="Glyco_hydro_3_N"/>
</dbReference>
<keyword evidence="2" id="KW-0378">Hydrolase</keyword>
<evidence type="ECO:0000256" key="2">
    <source>
        <dbReference type="ARBA" id="ARBA00022801"/>
    </source>
</evidence>
<dbReference type="SMART" id="SM00758">
    <property type="entry name" value="PA14"/>
    <property type="match status" value="1"/>
</dbReference>
<dbReference type="EMBL" id="JABEND010000001">
    <property type="protein sequence ID" value="NNG34525.1"/>
    <property type="molecule type" value="Genomic_DNA"/>
</dbReference>
<dbReference type="RefSeq" id="WP_171198146.1">
    <property type="nucleotide sequence ID" value="NZ_JABEND010000001.1"/>
</dbReference>
<accession>A0A849A1T5</accession>
<evidence type="ECO:0000256" key="1">
    <source>
        <dbReference type="ARBA" id="ARBA00005336"/>
    </source>
</evidence>
<dbReference type="InterPro" id="IPR002772">
    <property type="entry name" value="Glyco_hydro_3_C"/>
</dbReference>
<evidence type="ECO:0000256" key="4">
    <source>
        <dbReference type="SAM" id="SignalP"/>
    </source>
</evidence>
<dbReference type="Pfam" id="PF14310">
    <property type="entry name" value="Fn3-like"/>
    <property type="match status" value="1"/>
</dbReference>
<name>A0A849A1T5_9ACTN</name>
<dbReference type="Pfam" id="PF00933">
    <property type="entry name" value="Glyco_hydro_3"/>
    <property type="match status" value="1"/>
</dbReference>
<feature type="region of interest" description="Disordered" evidence="3">
    <location>
        <begin position="23"/>
        <end position="43"/>
    </location>
</feature>
<evidence type="ECO:0000313" key="7">
    <source>
        <dbReference type="Proteomes" id="UP000562984"/>
    </source>
</evidence>
<dbReference type="InterPro" id="IPR017853">
    <property type="entry name" value="GH"/>
</dbReference>
<dbReference type="Gene3D" id="2.60.40.10">
    <property type="entry name" value="Immunoglobulins"/>
    <property type="match status" value="2"/>
</dbReference>
<dbReference type="AlphaFoldDB" id="A0A849A1T5"/>
<dbReference type="PANTHER" id="PTHR42715:SF10">
    <property type="entry name" value="BETA-GLUCOSIDASE"/>
    <property type="match status" value="1"/>
</dbReference>
<feature type="region of interest" description="Disordered" evidence="3">
    <location>
        <begin position="444"/>
        <end position="466"/>
    </location>
</feature>
<dbReference type="GO" id="GO:0005975">
    <property type="term" value="P:carbohydrate metabolic process"/>
    <property type="evidence" value="ECO:0007669"/>
    <property type="project" value="InterPro"/>
</dbReference>
<dbReference type="InterPro" id="IPR018905">
    <property type="entry name" value="A-galactase_NEW3"/>
</dbReference>
<dbReference type="GO" id="GO:0004553">
    <property type="term" value="F:hydrolase activity, hydrolyzing O-glycosyl compounds"/>
    <property type="evidence" value="ECO:0007669"/>
    <property type="project" value="InterPro"/>
</dbReference>
<keyword evidence="4" id="KW-0732">Signal</keyword>
<dbReference type="PANTHER" id="PTHR42715">
    <property type="entry name" value="BETA-GLUCOSIDASE"/>
    <property type="match status" value="1"/>
</dbReference>
<dbReference type="PRINTS" id="PR00133">
    <property type="entry name" value="GLHYDRLASE3"/>
</dbReference>
<keyword evidence="7" id="KW-1185">Reference proteome</keyword>
<evidence type="ECO:0000313" key="6">
    <source>
        <dbReference type="EMBL" id="NNG34525.1"/>
    </source>
</evidence>
<dbReference type="Gene3D" id="3.20.20.300">
    <property type="entry name" value="Glycoside hydrolase, family 3, N-terminal domain"/>
    <property type="match status" value="1"/>
</dbReference>
<evidence type="ECO:0000256" key="3">
    <source>
        <dbReference type="SAM" id="MobiDB-lite"/>
    </source>
</evidence>
<dbReference type="Pfam" id="PF01915">
    <property type="entry name" value="Glyco_hydro_3_C"/>
    <property type="match status" value="1"/>
</dbReference>
<dbReference type="Pfam" id="PF07691">
    <property type="entry name" value="PA14"/>
    <property type="match status" value="1"/>
</dbReference>
<dbReference type="Pfam" id="PF10633">
    <property type="entry name" value="NPCBM_assoc"/>
    <property type="match status" value="1"/>
</dbReference>
<comment type="caution">
    <text evidence="6">The sequence shown here is derived from an EMBL/GenBank/DDBJ whole genome shotgun (WGS) entry which is preliminary data.</text>
</comment>
<dbReference type="Proteomes" id="UP000562984">
    <property type="component" value="Unassembled WGS sequence"/>
</dbReference>
<gene>
    <name evidence="6" type="ORF">HKD39_02075</name>
</gene>
<comment type="similarity">
    <text evidence="1">Belongs to the glycosyl hydrolase 3 family.</text>
</comment>
<protein>
    <recommendedName>
        <fullName evidence="5">PA14 domain-containing protein</fullName>
    </recommendedName>
</protein>
<dbReference type="InterPro" id="IPR036881">
    <property type="entry name" value="Glyco_hydro_3_C_sf"/>
</dbReference>
<feature type="compositionally biased region" description="Low complexity" evidence="3">
    <location>
        <begin position="33"/>
        <end position="43"/>
    </location>
</feature>
<dbReference type="InterPro" id="IPR036962">
    <property type="entry name" value="Glyco_hydro_3_N_sf"/>
</dbReference>
<dbReference type="Gene3D" id="2.60.120.260">
    <property type="entry name" value="Galactose-binding domain-like"/>
    <property type="match status" value="1"/>
</dbReference>
<dbReference type="InterPro" id="IPR050288">
    <property type="entry name" value="Cellulose_deg_GH3"/>
</dbReference>
<proteinExistence type="inferred from homology"/>
<dbReference type="InterPro" id="IPR037524">
    <property type="entry name" value="PA14/GLEYA"/>
</dbReference>
<evidence type="ECO:0000259" key="5">
    <source>
        <dbReference type="PROSITE" id="PS51820"/>
    </source>
</evidence>
<dbReference type="InterPro" id="IPR011658">
    <property type="entry name" value="PA14_dom"/>
</dbReference>
<dbReference type="SUPFAM" id="SSF52279">
    <property type="entry name" value="Beta-D-glucan exohydrolase, C-terminal domain"/>
    <property type="match status" value="1"/>
</dbReference>
<dbReference type="SMART" id="SM01217">
    <property type="entry name" value="Fn3_like"/>
    <property type="match status" value="1"/>
</dbReference>
<feature type="domain" description="PA14" evidence="5">
    <location>
        <begin position="463"/>
        <end position="602"/>
    </location>
</feature>
<organism evidence="6 7">
    <name type="scientific">Nakamurella aerolata</name>
    <dbReference type="NCBI Taxonomy" id="1656892"/>
    <lineage>
        <taxon>Bacteria</taxon>
        <taxon>Bacillati</taxon>
        <taxon>Actinomycetota</taxon>
        <taxon>Actinomycetes</taxon>
        <taxon>Nakamurellales</taxon>
        <taxon>Nakamurellaceae</taxon>
        <taxon>Nakamurella</taxon>
    </lineage>
</organism>
<dbReference type="SUPFAM" id="SSF51445">
    <property type="entry name" value="(Trans)glycosidases"/>
    <property type="match status" value="1"/>
</dbReference>
<sequence length="1155" mass="120893">MFAALACSLTLTAGVLPPVLAQAPSTPAADQGPVARPAAAPAAGDCPWVGSTAPTEEKVKQVVDQLTLDEKIQLVHGQSDRQGYTGLVLGVPRLCIPNLKLQDGPVGVRMKDTTQLPAAVSLAATFDPAIARRYGSVIGAEMKSKGADVDLGPTVNIVRDPRWGRAFESYSEDPYLTAQIGAGTIDGIQDKGVMAQVKHWAVYNQETYRNTMADNAIVDDRTVREMYTKAFEDIIDDSNPSSAMCSYSVINGQFACENAYLDGILKDEWKYDGFVTSDWGGTHSTVPSALNGLDMEMPGSTYFGDALKAAVQRGAVPESELNDKVSRTLRQMFRFGLVDNPSPNSTSAKASTPAHVQFAKQASEQGTVLLRNEPVDGAKVLPFASSGTAAPQSIAVIGAGAGKGTLSGGGGSAAVAGTGTVTPFDGIKDRAGSGISVEYAQGTAQADGGSPAVPTEALKPKSGTGNGLTAQYYNNKTLSGTPVVTRNEPKIDNTWNSSPAPGVPATNFSVRWSGTLTAPTTGEYIMALTIDDGARLKINGSTVIDSWKDGATRTVTGKVTLTAGQPVDVQVEFYQAAGGARAKLGWVVPGKDLQNEAVALAKKSDVAVVYAALPTTEGADVKTIDLPADQNELIDAVAAANPKTVVVLNTGSAVAMPWVDKVAGLIEAWYPGQQSGNAIASVLFGDVDPAGRLPVTFPKSLDDVPAADPARFPGVGGRVEYSEKLQVGYRWYDQQQIEPLYPFGYGLSYTTFGLSDLRVASPLTKDGTATVLARVTNTGKRSGTETVQAYLQVPDPTGQEPPRRLVATAKVTLGAGRSRVVQLRIQGRDATVFNTDAQQWQLLKGDYRLFVGTSSRDLPLQTTMSVQQQDTLRYTSLETPKVVTAGKSFTATTTFVNDSPKAVRQVANTLQVPSGWKASPTTPASVPVLAAGKSLTTTWQVSVPADASKGGHQLTAGTSYAGGKTREVSTTVQVPYLSVADAYNTVGITDDANQAPGDFDGQGYSYSAQALASVGLTPGSAQPGGTRWPTADPGTPNMVNANGQTILLSGSGSTLTILGSANNGVATIPVTLNYSDGSSNTSTVALADWWNAKPEPGSTTLAVAPYINRPANATQPRDHKVAVYAATVPLTTGKQLQSITLGSENRWHLFDAAVS</sequence>
<feature type="chain" id="PRO_5038473572" description="PA14 domain-containing protein" evidence="4">
    <location>
        <begin position="22"/>
        <end position="1155"/>
    </location>
</feature>
<feature type="signal peptide" evidence="4">
    <location>
        <begin position="1"/>
        <end position="21"/>
    </location>
</feature>
<dbReference type="PROSITE" id="PS51820">
    <property type="entry name" value="PA14"/>
    <property type="match status" value="1"/>
</dbReference>
<dbReference type="Gene3D" id="3.40.50.1700">
    <property type="entry name" value="Glycoside hydrolase family 3 C-terminal domain"/>
    <property type="match status" value="1"/>
</dbReference>